<dbReference type="AlphaFoldDB" id="A0ABD1ETR2"/>
<dbReference type="PANTHER" id="PTHR31938">
    <property type="entry name" value="NUCLEAR SPECKLE SPLICING REGULATORY PROTEIN 1"/>
    <property type="match status" value="1"/>
</dbReference>
<feature type="compositionally biased region" description="Acidic residues" evidence="3">
    <location>
        <begin position="268"/>
        <end position="286"/>
    </location>
</feature>
<organism evidence="5 6">
    <name type="scientific">Hypothenemus hampei</name>
    <name type="common">Coffee berry borer</name>
    <dbReference type="NCBI Taxonomy" id="57062"/>
    <lineage>
        <taxon>Eukaryota</taxon>
        <taxon>Metazoa</taxon>
        <taxon>Ecdysozoa</taxon>
        <taxon>Arthropoda</taxon>
        <taxon>Hexapoda</taxon>
        <taxon>Insecta</taxon>
        <taxon>Pterygota</taxon>
        <taxon>Neoptera</taxon>
        <taxon>Endopterygota</taxon>
        <taxon>Coleoptera</taxon>
        <taxon>Polyphaga</taxon>
        <taxon>Cucujiformia</taxon>
        <taxon>Curculionidae</taxon>
        <taxon>Scolytinae</taxon>
        <taxon>Hypothenemus</taxon>
    </lineage>
</organism>
<keyword evidence="2" id="KW-0175">Coiled coil</keyword>
<feature type="compositionally biased region" description="Polar residues" evidence="3">
    <location>
        <begin position="11"/>
        <end position="21"/>
    </location>
</feature>
<reference evidence="5 6" key="1">
    <citation type="submission" date="2024-05" db="EMBL/GenBank/DDBJ databases">
        <title>Genetic variation in Jamaican populations of the coffee berry borer (Hypothenemus hampei).</title>
        <authorList>
            <person name="Errbii M."/>
            <person name="Myrie A."/>
        </authorList>
    </citation>
    <scope>NUCLEOTIDE SEQUENCE [LARGE SCALE GENOMIC DNA]</scope>
    <source>
        <strain evidence="5">JA-Hopewell-2020-01-JO</strain>
        <tissue evidence="5">Whole body</tissue>
    </source>
</reference>
<dbReference type="InterPro" id="IPR018612">
    <property type="entry name" value="NSRP1_N"/>
</dbReference>
<dbReference type="InterPro" id="IPR042816">
    <property type="entry name" value="Nsrp1"/>
</dbReference>
<feature type="region of interest" description="Disordered" evidence="3">
    <location>
        <begin position="1"/>
        <end position="43"/>
    </location>
</feature>
<feature type="region of interest" description="Disordered" evidence="3">
    <location>
        <begin position="182"/>
        <end position="342"/>
    </location>
</feature>
<evidence type="ECO:0000256" key="2">
    <source>
        <dbReference type="ARBA" id="ARBA00023054"/>
    </source>
</evidence>
<evidence type="ECO:0000256" key="1">
    <source>
        <dbReference type="ARBA" id="ARBA00010126"/>
    </source>
</evidence>
<evidence type="ECO:0000313" key="6">
    <source>
        <dbReference type="Proteomes" id="UP001566132"/>
    </source>
</evidence>
<comment type="caution">
    <text evidence="5">The sequence shown here is derived from an EMBL/GenBank/DDBJ whole genome shotgun (WGS) entry which is preliminary data.</text>
</comment>
<evidence type="ECO:0000313" key="5">
    <source>
        <dbReference type="EMBL" id="KAL1502120.1"/>
    </source>
</evidence>
<gene>
    <name evidence="5" type="ORF">ABEB36_007312</name>
</gene>
<feature type="compositionally biased region" description="Basic and acidic residues" evidence="3">
    <location>
        <begin position="182"/>
        <end position="212"/>
    </location>
</feature>
<sequence length="382" mass="44671">MSKQYGLIIPNKNQKGTTLTRPSIFDDDSDSDSTPKPSVPTGLNKLKKQDIIHQQRALKEDPTVFQYDEVYDEMENKKKESKLARKDLDKKPKYINRLLAAADRRKRENEKRIIRQVQMERETEGEEFKDKESFVTSTYKKKLEEMKALEEQEKREEYLEAIGDVTKQGNLDGFYRHLYDQKVNYEDRNQSIKEEIKSDDEKESSKETHISENVDEENMEQKPITNSKKRKYRSRLDSYNNGNDDDIQPENLTNAEIKKEHLPSNLDADSDFSVDSSSDSESDEEKTETKEKKKDETIEHEGEKLQLPAKGNVLSDNAALAKKTDEKELSDKKEVVEEPEVKMEEKVEIKKPKIDIWKKRTIGEVYDVAVQKYFERKAARGW</sequence>
<dbReference type="EMBL" id="JBDJPC010000005">
    <property type="protein sequence ID" value="KAL1502120.1"/>
    <property type="molecule type" value="Genomic_DNA"/>
</dbReference>
<evidence type="ECO:0000259" key="4">
    <source>
        <dbReference type="Pfam" id="PF09745"/>
    </source>
</evidence>
<comment type="similarity">
    <text evidence="1">Belongs to the NSRP1 family.</text>
</comment>
<proteinExistence type="inferred from homology"/>
<keyword evidence="6" id="KW-1185">Reference proteome</keyword>
<feature type="compositionally biased region" description="Basic and acidic residues" evidence="3">
    <location>
        <begin position="287"/>
        <end position="304"/>
    </location>
</feature>
<dbReference type="Pfam" id="PF09745">
    <property type="entry name" value="NSRP1_N"/>
    <property type="match status" value="1"/>
</dbReference>
<accession>A0ABD1ETR2</accession>
<feature type="domain" description="Nuclear speckle splicing regulatory protein 1 N-terminal" evidence="4">
    <location>
        <begin position="53"/>
        <end position="168"/>
    </location>
</feature>
<feature type="compositionally biased region" description="Basic and acidic residues" evidence="3">
    <location>
        <begin position="322"/>
        <end position="342"/>
    </location>
</feature>
<dbReference type="Proteomes" id="UP001566132">
    <property type="component" value="Unassembled WGS sequence"/>
</dbReference>
<dbReference type="PANTHER" id="PTHR31938:SF4">
    <property type="entry name" value="NUCLEAR SPECKLE SPLICING REGULATORY PROTEIN 1"/>
    <property type="match status" value="1"/>
</dbReference>
<protein>
    <recommendedName>
        <fullName evidence="4">Nuclear speckle splicing regulatory protein 1 N-terminal domain-containing protein</fullName>
    </recommendedName>
</protein>
<name>A0ABD1ETR2_HYPHA</name>
<evidence type="ECO:0000256" key="3">
    <source>
        <dbReference type="SAM" id="MobiDB-lite"/>
    </source>
</evidence>